<dbReference type="CDD" id="cd00067">
    <property type="entry name" value="GAL4"/>
    <property type="match status" value="1"/>
</dbReference>
<dbReference type="PANTHER" id="PTHR31001">
    <property type="entry name" value="UNCHARACTERIZED TRANSCRIPTIONAL REGULATORY PROTEIN"/>
    <property type="match status" value="1"/>
</dbReference>
<dbReference type="STRING" id="683960.A0A1E3P9C3"/>
<gene>
    <name evidence="5" type="ORF">WICANDRAFT_76194</name>
</gene>
<proteinExistence type="predicted"/>
<dbReference type="InterPro" id="IPR001138">
    <property type="entry name" value="Zn2Cys6_DnaBD"/>
</dbReference>
<dbReference type="GeneID" id="30201585"/>
<dbReference type="AlphaFoldDB" id="A0A1E3P9C3"/>
<sequence length="803" mass="91310">MEASATTNTEHNSVSKDQDTIMEENSSKSSSPEETAVHIKRRPRRSYNCGPCKKQKIKCDTQTPCGACKRHNRTDQCLASPPNPPSPDHKKRIKKISLSLGEPVNIKPMNQHQIHNNGSPVGVLPSTASGNSPDFKLPSLQAYTSSFKINSGGFEAPRDNLIPLGQRMQQLSTDASPYIASKENSISQIPRPWDRSSTSPGYNSSNSLFKPIKSEHDEVYQLRSQISLLTSRLTSLETKLESLDQKKSMKLAIDDNVFEYLSTIPHQVSINDASENSKSINIKFLQPDKLDNWDDFVQVIPDNLALSNIAQFFKLYLNPPMNLIDAKTLDYCFDSQKLDKGKSLVTQEDWECLSLVAMVCSLTVLSYPQDSIESHLNIKRTNALYVSNTLFQISKNCLNIVKYRENPKLIHLQILLLCSNYLKVFNKKNLLITTNSEMVSIAYTLGLQSLIIPQNSLEVETSQKIWWIICLNDTLNSLKFQIPPLIRLENLPKAQIGGSHILKAFISAEVSSFNSIITYIAKITKICSEIPLVSKQTTLEYVESLVIIDRQLTSLQIPHSFSLLNPRNDIVSNFQSCYLHFVLVLSRFEIYKKIYFTSQNSSIWLVMVSVLESFFKRYSELKNMYPPKDHLNNYLQISDHLIISAITNLLISISDPEILPRGYKQIIHSYFDSILEDLQLLRLSVLNDTTPFYNQSFKIIQRLSSVYQLQESRSLSAEVSAQIEESQKKQLEVSSKLKDSRVFESQESELGLVPSNEFFNVFLTSLYQEQRNSQQRSVTNETWSLKDVLDNDQIFFLRCIGIC</sequence>
<dbReference type="InterPro" id="IPR036864">
    <property type="entry name" value="Zn2-C6_fun-type_DNA-bd_sf"/>
</dbReference>
<feature type="region of interest" description="Disordered" evidence="3">
    <location>
        <begin position="1"/>
        <end position="55"/>
    </location>
</feature>
<evidence type="ECO:0000313" key="6">
    <source>
        <dbReference type="Proteomes" id="UP000094112"/>
    </source>
</evidence>
<protein>
    <recommendedName>
        <fullName evidence="4">Zn(2)-C6 fungal-type domain-containing protein</fullName>
    </recommendedName>
</protein>
<organism evidence="5 6">
    <name type="scientific">Wickerhamomyces anomalus (strain ATCC 58044 / CBS 1984 / NCYC 433 / NRRL Y-366-8)</name>
    <name type="common">Yeast</name>
    <name type="synonym">Hansenula anomala</name>
    <dbReference type="NCBI Taxonomy" id="683960"/>
    <lineage>
        <taxon>Eukaryota</taxon>
        <taxon>Fungi</taxon>
        <taxon>Dikarya</taxon>
        <taxon>Ascomycota</taxon>
        <taxon>Saccharomycotina</taxon>
        <taxon>Saccharomycetes</taxon>
        <taxon>Phaffomycetales</taxon>
        <taxon>Wickerhamomycetaceae</taxon>
        <taxon>Wickerhamomyces</taxon>
    </lineage>
</organism>
<name>A0A1E3P9C3_WICAA</name>
<keyword evidence="6" id="KW-1185">Reference proteome</keyword>
<dbReference type="GO" id="GO:0000981">
    <property type="term" value="F:DNA-binding transcription factor activity, RNA polymerase II-specific"/>
    <property type="evidence" value="ECO:0007669"/>
    <property type="project" value="InterPro"/>
</dbReference>
<keyword evidence="2" id="KW-0539">Nucleus</keyword>
<evidence type="ECO:0000256" key="3">
    <source>
        <dbReference type="SAM" id="MobiDB-lite"/>
    </source>
</evidence>
<dbReference type="Proteomes" id="UP000094112">
    <property type="component" value="Unassembled WGS sequence"/>
</dbReference>
<evidence type="ECO:0000259" key="4">
    <source>
        <dbReference type="PROSITE" id="PS50048"/>
    </source>
</evidence>
<dbReference type="OrthoDB" id="1747771at2759"/>
<dbReference type="CDD" id="cd12148">
    <property type="entry name" value="fungal_TF_MHR"/>
    <property type="match status" value="1"/>
</dbReference>
<dbReference type="GO" id="GO:0005634">
    <property type="term" value="C:nucleus"/>
    <property type="evidence" value="ECO:0007669"/>
    <property type="project" value="UniProtKB-SubCell"/>
</dbReference>
<evidence type="ECO:0000256" key="2">
    <source>
        <dbReference type="ARBA" id="ARBA00023242"/>
    </source>
</evidence>
<dbReference type="PROSITE" id="PS50048">
    <property type="entry name" value="ZN2_CY6_FUNGAL_2"/>
    <property type="match status" value="1"/>
</dbReference>
<comment type="subcellular location">
    <subcellularLocation>
        <location evidence="1">Nucleus</location>
    </subcellularLocation>
</comment>
<dbReference type="PANTHER" id="PTHR31001:SF90">
    <property type="entry name" value="CENTROMERE DNA-BINDING PROTEIN COMPLEX CBF3 SUBUNIT B"/>
    <property type="match status" value="1"/>
</dbReference>
<dbReference type="EMBL" id="KV454208">
    <property type="protein sequence ID" value="ODQ62013.1"/>
    <property type="molecule type" value="Genomic_DNA"/>
</dbReference>
<dbReference type="GO" id="GO:0008270">
    <property type="term" value="F:zinc ion binding"/>
    <property type="evidence" value="ECO:0007669"/>
    <property type="project" value="InterPro"/>
</dbReference>
<dbReference type="RefSeq" id="XP_019041220.1">
    <property type="nucleotide sequence ID" value="XM_019184339.1"/>
</dbReference>
<evidence type="ECO:0000256" key="1">
    <source>
        <dbReference type="ARBA" id="ARBA00004123"/>
    </source>
</evidence>
<evidence type="ECO:0000313" key="5">
    <source>
        <dbReference type="EMBL" id="ODQ62013.1"/>
    </source>
</evidence>
<dbReference type="SMART" id="SM00066">
    <property type="entry name" value="GAL4"/>
    <property type="match status" value="1"/>
</dbReference>
<accession>A0A1E3P9C3</accession>
<feature type="compositionally biased region" description="Polar residues" evidence="3">
    <location>
        <begin position="1"/>
        <end position="12"/>
    </location>
</feature>
<dbReference type="Gene3D" id="4.10.240.10">
    <property type="entry name" value="Zn(2)-C6 fungal-type DNA-binding domain"/>
    <property type="match status" value="1"/>
</dbReference>
<feature type="compositionally biased region" description="Low complexity" evidence="3">
    <location>
        <begin position="23"/>
        <end position="34"/>
    </location>
</feature>
<reference evidence="5 6" key="1">
    <citation type="journal article" date="2016" name="Proc. Natl. Acad. Sci. U.S.A.">
        <title>Comparative genomics of biotechnologically important yeasts.</title>
        <authorList>
            <person name="Riley R."/>
            <person name="Haridas S."/>
            <person name="Wolfe K.H."/>
            <person name="Lopes M.R."/>
            <person name="Hittinger C.T."/>
            <person name="Goeker M."/>
            <person name="Salamov A.A."/>
            <person name="Wisecaver J.H."/>
            <person name="Long T.M."/>
            <person name="Calvey C.H."/>
            <person name="Aerts A.L."/>
            <person name="Barry K.W."/>
            <person name="Choi C."/>
            <person name="Clum A."/>
            <person name="Coughlan A.Y."/>
            <person name="Deshpande S."/>
            <person name="Douglass A.P."/>
            <person name="Hanson S.J."/>
            <person name="Klenk H.-P."/>
            <person name="LaButti K.M."/>
            <person name="Lapidus A."/>
            <person name="Lindquist E.A."/>
            <person name="Lipzen A.M."/>
            <person name="Meier-Kolthoff J.P."/>
            <person name="Ohm R.A."/>
            <person name="Otillar R.P."/>
            <person name="Pangilinan J.L."/>
            <person name="Peng Y."/>
            <person name="Rokas A."/>
            <person name="Rosa C.A."/>
            <person name="Scheuner C."/>
            <person name="Sibirny A.A."/>
            <person name="Slot J.C."/>
            <person name="Stielow J.B."/>
            <person name="Sun H."/>
            <person name="Kurtzman C.P."/>
            <person name="Blackwell M."/>
            <person name="Grigoriev I.V."/>
            <person name="Jeffries T.W."/>
        </authorList>
    </citation>
    <scope>NUCLEOTIDE SEQUENCE [LARGE SCALE GENOMIC DNA]</scope>
    <source>
        <strain evidence="6">ATCC 58044 / CBS 1984 / NCYC 433 / NRRL Y-366-8</strain>
    </source>
</reference>
<feature type="domain" description="Zn(2)-C6 fungal-type" evidence="4">
    <location>
        <begin position="48"/>
        <end position="77"/>
    </location>
</feature>
<feature type="region of interest" description="Disordered" evidence="3">
    <location>
        <begin position="72"/>
        <end position="91"/>
    </location>
</feature>
<dbReference type="Pfam" id="PF00172">
    <property type="entry name" value="Zn_clus"/>
    <property type="match status" value="1"/>
</dbReference>
<dbReference type="InterPro" id="IPR050613">
    <property type="entry name" value="Sec_Metabolite_Reg"/>
</dbReference>
<dbReference type="SUPFAM" id="SSF57701">
    <property type="entry name" value="Zn2/Cys6 DNA-binding domain"/>
    <property type="match status" value="1"/>
</dbReference>